<dbReference type="AlphaFoldDB" id="A0A4S8LAL8"/>
<feature type="compositionally biased region" description="Low complexity" evidence="1">
    <location>
        <begin position="1"/>
        <end position="16"/>
    </location>
</feature>
<dbReference type="InterPro" id="IPR036273">
    <property type="entry name" value="CRAL/TRIO_N_dom_sf"/>
</dbReference>
<dbReference type="Gene3D" id="1.10.8.20">
    <property type="entry name" value="N-terminal domain of phosphatidylinositol transfer protein sec14p"/>
    <property type="match status" value="1"/>
</dbReference>
<evidence type="ECO:0000259" key="2">
    <source>
        <dbReference type="PROSITE" id="PS50191"/>
    </source>
</evidence>
<dbReference type="EMBL" id="ML179526">
    <property type="protein sequence ID" value="THU85847.1"/>
    <property type="molecule type" value="Genomic_DNA"/>
</dbReference>
<organism evidence="3 4">
    <name type="scientific">Dendrothele bispora (strain CBS 962.96)</name>
    <dbReference type="NCBI Taxonomy" id="1314807"/>
    <lineage>
        <taxon>Eukaryota</taxon>
        <taxon>Fungi</taxon>
        <taxon>Dikarya</taxon>
        <taxon>Basidiomycota</taxon>
        <taxon>Agaricomycotina</taxon>
        <taxon>Agaricomycetes</taxon>
        <taxon>Agaricomycetidae</taxon>
        <taxon>Agaricales</taxon>
        <taxon>Agaricales incertae sedis</taxon>
        <taxon>Dendrothele</taxon>
    </lineage>
</organism>
<dbReference type="Pfam" id="PF00650">
    <property type="entry name" value="CRAL_TRIO"/>
    <property type="match status" value="1"/>
</dbReference>
<dbReference type="PANTHER" id="PTHR45657">
    <property type="entry name" value="CRAL-TRIO DOMAIN-CONTAINING PROTEIN YKL091C-RELATED"/>
    <property type="match status" value="1"/>
</dbReference>
<evidence type="ECO:0000313" key="4">
    <source>
        <dbReference type="Proteomes" id="UP000297245"/>
    </source>
</evidence>
<keyword evidence="4" id="KW-1185">Reference proteome</keyword>
<evidence type="ECO:0000256" key="1">
    <source>
        <dbReference type="SAM" id="MobiDB-lite"/>
    </source>
</evidence>
<dbReference type="SUPFAM" id="SSF52087">
    <property type="entry name" value="CRAL/TRIO domain"/>
    <property type="match status" value="1"/>
</dbReference>
<protein>
    <recommendedName>
        <fullName evidence="2">CRAL-TRIO domain-containing protein</fullName>
    </recommendedName>
</protein>
<dbReference type="Pfam" id="PF03765">
    <property type="entry name" value="CRAL_TRIO_N"/>
    <property type="match status" value="1"/>
</dbReference>
<accession>A0A4S8LAL8</accession>
<dbReference type="Proteomes" id="UP000297245">
    <property type="component" value="Unassembled WGS sequence"/>
</dbReference>
<feature type="domain" description="CRAL-TRIO" evidence="2">
    <location>
        <begin position="149"/>
        <end position="290"/>
    </location>
</feature>
<dbReference type="PROSITE" id="PS50191">
    <property type="entry name" value="CRAL_TRIO"/>
    <property type="match status" value="1"/>
</dbReference>
<evidence type="ECO:0000313" key="3">
    <source>
        <dbReference type="EMBL" id="THU85847.1"/>
    </source>
</evidence>
<dbReference type="SUPFAM" id="SSF46938">
    <property type="entry name" value="CRAL/TRIO N-terminal domain"/>
    <property type="match status" value="1"/>
</dbReference>
<name>A0A4S8LAL8_DENBC</name>
<dbReference type="InterPro" id="IPR011074">
    <property type="entry name" value="CRAL/TRIO_N_dom"/>
</dbReference>
<feature type="compositionally biased region" description="Basic and acidic residues" evidence="1">
    <location>
        <begin position="59"/>
        <end position="71"/>
    </location>
</feature>
<dbReference type="CDD" id="cd00170">
    <property type="entry name" value="SEC14"/>
    <property type="match status" value="1"/>
</dbReference>
<dbReference type="SMART" id="SM01100">
    <property type="entry name" value="CRAL_TRIO_N"/>
    <property type="match status" value="1"/>
</dbReference>
<dbReference type="InterPro" id="IPR036865">
    <property type="entry name" value="CRAL-TRIO_dom_sf"/>
</dbReference>
<gene>
    <name evidence="3" type="ORF">K435DRAFT_970530</name>
</gene>
<dbReference type="PANTHER" id="PTHR45657:SF1">
    <property type="entry name" value="CRAL-TRIO DOMAIN-CONTAINING PROTEIN YKL091C-RELATED"/>
    <property type="match status" value="1"/>
</dbReference>
<dbReference type="OrthoDB" id="1434354at2759"/>
<dbReference type="InterPro" id="IPR001251">
    <property type="entry name" value="CRAL-TRIO_dom"/>
</dbReference>
<proteinExistence type="predicted"/>
<reference evidence="3 4" key="1">
    <citation type="journal article" date="2019" name="Nat. Ecol. Evol.">
        <title>Megaphylogeny resolves global patterns of mushroom evolution.</title>
        <authorList>
            <person name="Varga T."/>
            <person name="Krizsan K."/>
            <person name="Foldi C."/>
            <person name="Dima B."/>
            <person name="Sanchez-Garcia M."/>
            <person name="Sanchez-Ramirez S."/>
            <person name="Szollosi G.J."/>
            <person name="Szarkandi J.G."/>
            <person name="Papp V."/>
            <person name="Albert L."/>
            <person name="Andreopoulos W."/>
            <person name="Angelini C."/>
            <person name="Antonin V."/>
            <person name="Barry K.W."/>
            <person name="Bougher N.L."/>
            <person name="Buchanan P."/>
            <person name="Buyck B."/>
            <person name="Bense V."/>
            <person name="Catcheside P."/>
            <person name="Chovatia M."/>
            <person name="Cooper J."/>
            <person name="Damon W."/>
            <person name="Desjardin D."/>
            <person name="Finy P."/>
            <person name="Geml J."/>
            <person name="Haridas S."/>
            <person name="Hughes K."/>
            <person name="Justo A."/>
            <person name="Karasinski D."/>
            <person name="Kautmanova I."/>
            <person name="Kiss B."/>
            <person name="Kocsube S."/>
            <person name="Kotiranta H."/>
            <person name="LaButti K.M."/>
            <person name="Lechner B.E."/>
            <person name="Liimatainen K."/>
            <person name="Lipzen A."/>
            <person name="Lukacs Z."/>
            <person name="Mihaltcheva S."/>
            <person name="Morgado L.N."/>
            <person name="Niskanen T."/>
            <person name="Noordeloos M.E."/>
            <person name="Ohm R.A."/>
            <person name="Ortiz-Santana B."/>
            <person name="Ovrebo C."/>
            <person name="Racz N."/>
            <person name="Riley R."/>
            <person name="Savchenko A."/>
            <person name="Shiryaev A."/>
            <person name="Soop K."/>
            <person name="Spirin V."/>
            <person name="Szebenyi C."/>
            <person name="Tomsovsky M."/>
            <person name="Tulloss R.E."/>
            <person name="Uehling J."/>
            <person name="Grigoriev I.V."/>
            <person name="Vagvolgyi C."/>
            <person name="Papp T."/>
            <person name="Martin F.M."/>
            <person name="Miettinen O."/>
            <person name="Hibbett D.S."/>
            <person name="Nagy L.G."/>
        </authorList>
    </citation>
    <scope>NUCLEOTIDE SEQUENCE [LARGE SCALE GENOMIC DNA]</scope>
    <source>
        <strain evidence="3 4">CBS 962.96</strain>
    </source>
</reference>
<sequence length="290" mass="32894">MSTTESTTTSTGTSSPNPSPPTTHPSHNSNGSANPNPNPNPALLTPPAEPLNPAPFDKLPYKLDPNWKPEPGHVGNLTEEQQKALDELKEEIKKAGAWVEERMDDAMVLRFLRARKWNVANAKTMLLSAEQWRKDFGVDEIMKSFDFKEKEEVDKYYPQFYHKTDAHGRPIYIERLGFLDIKALTACTSLDRQLQRLVYEYEIFLTHRLPYTSLSHHHPVETSCTILDLSNVSLSNFVKVREYVARAAEIGQERYPEVMGRFFIVNAPWVFGAVWGVVKGLVGSGYDWEG</sequence>
<dbReference type="InterPro" id="IPR051026">
    <property type="entry name" value="PI/PC_transfer"/>
</dbReference>
<feature type="region of interest" description="Disordered" evidence="1">
    <location>
        <begin position="1"/>
        <end position="75"/>
    </location>
</feature>
<dbReference type="Gene3D" id="3.40.525.10">
    <property type="entry name" value="CRAL-TRIO lipid binding domain"/>
    <property type="match status" value="1"/>
</dbReference>
<dbReference type="SMART" id="SM00516">
    <property type="entry name" value="SEC14"/>
    <property type="match status" value="1"/>
</dbReference>
<feature type="compositionally biased region" description="Low complexity" evidence="1">
    <location>
        <begin position="24"/>
        <end position="46"/>
    </location>
</feature>